<dbReference type="EMBL" id="CAJOBA010000001">
    <property type="protein sequence ID" value="CAF3492131.1"/>
    <property type="molecule type" value="Genomic_DNA"/>
</dbReference>
<comment type="caution">
    <text evidence="3">The sequence shown here is derived from an EMBL/GenBank/DDBJ whole genome shotgun (WGS) entry which is preliminary data.</text>
</comment>
<accession>A0A8S2CQ78</accession>
<gene>
    <name evidence="3" type="ORF">OVA965_LOCUS37</name>
    <name evidence="4" type="ORF">TMI583_LOCUS37</name>
</gene>
<evidence type="ECO:0000313" key="5">
    <source>
        <dbReference type="Proteomes" id="UP000677228"/>
    </source>
</evidence>
<evidence type="ECO:0000256" key="2">
    <source>
        <dbReference type="SAM" id="SignalP"/>
    </source>
</evidence>
<name>A0A8S2CQ78_9BILA</name>
<protein>
    <submittedName>
        <fullName evidence="3">Uncharacterized protein</fullName>
    </submittedName>
</protein>
<feature type="compositionally biased region" description="Basic and acidic residues" evidence="1">
    <location>
        <begin position="103"/>
        <end position="112"/>
    </location>
</feature>
<evidence type="ECO:0000313" key="3">
    <source>
        <dbReference type="EMBL" id="CAF0720919.1"/>
    </source>
</evidence>
<feature type="chain" id="PRO_5036273351" evidence="2">
    <location>
        <begin position="23"/>
        <end position="118"/>
    </location>
</feature>
<feature type="region of interest" description="Disordered" evidence="1">
    <location>
        <begin position="88"/>
        <end position="118"/>
    </location>
</feature>
<sequence>MLAFSTISTSVAVAGAVALVACVRIGADEIKSILTQTTNNIVFNEYTYKDFVTNSLKTTDAQEEIVREQANDIIIKFFETHPLDSIKKRYEDARDGPGGAQKALDDAKQQAKDKHRYQ</sequence>
<evidence type="ECO:0000313" key="4">
    <source>
        <dbReference type="EMBL" id="CAF3492131.1"/>
    </source>
</evidence>
<organism evidence="3 5">
    <name type="scientific">Didymodactylos carnosus</name>
    <dbReference type="NCBI Taxonomy" id="1234261"/>
    <lineage>
        <taxon>Eukaryota</taxon>
        <taxon>Metazoa</taxon>
        <taxon>Spiralia</taxon>
        <taxon>Gnathifera</taxon>
        <taxon>Rotifera</taxon>
        <taxon>Eurotatoria</taxon>
        <taxon>Bdelloidea</taxon>
        <taxon>Philodinida</taxon>
        <taxon>Philodinidae</taxon>
        <taxon>Didymodactylos</taxon>
    </lineage>
</organism>
<dbReference type="Proteomes" id="UP000677228">
    <property type="component" value="Unassembled WGS sequence"/>
</dbReference>
<keyword evidence="2" id="KW-0732">Signal</keyword>
<feature type="signal peptide" evidence="2">
    <location>
        <begin position="1"/>
        <end position="22"/>
    </location>
</feature>
<dbReference type="AlphaFoldDB" id="A0A8S2CQ78"/>
<evidence type="ECO:0000256" key="1">
    <source>
        <dbReference type="SAM" id="MobiDB-lite"/>
    </source>
</evidence>
<dbReference type="Proteomes" id="UP000682733">
    <property type="component" value="Unassembled WGS sequence"/>
</dbReference>
<reference evidence="3" key="1">
    <citation type="submission" date="2021-02" db="EMBL/GenBank/DDBJ databases">
        <authorList>
            <person name="Nowell W R."/>
        </authorList>
    </citation>
    <scope>NUCLEOTIDE SEQUENCE</scope>
</reference>
<proteinExistence type="predicted"/>
<dbReference type="EMBL" id="CAJNOK010000001">
    <property type="protein sequence ID" value="CAF0720919.1"/>
    <property type="molecule type" value="Genomic_DNA"/>
</dbReference>